<dbReference type="Gene3D" id="1.10.3630.10">
    <property type="entry name" value="yeast vps74-n-term truncation variant domain like"/>
    <property type="match status" value="1"/>
</dbReference>
<evidence type="ECO:0000256" key="3">
    <source>
        <dbReference type="ARBA" id="ARBA00023121"/>
    </source>
</evidence>
<evidence type="ECO:0000313" key="5">
    <source>
        <dbReference type="EMBL" id="GIH10075.1"/>
    </source>
</evidence>
<dbReference type="GO" id="GO:0005737">
    <property type="term" value="C:cytoplasm"/>
    <property type="evidence" value="ECO:0007669"/>
    <property type="project" value="UniProtKB-ARBA"/>
</dbReference>
<sequence>MERSFGFSDTGTWTGRSGQAELAPHEAGLVATSLLLAAIDVRTGTSPIPDDALTVGLAAGQLAEMLLTRKITVRTGRVAPCQPPGRADELHYAELTIIGEEARLGEHHDLATWVDYLAQTALGRVLTRVSRHIVGHRADAGFWPVHGLDSQAVMWAGDRLLILTGASRTLHHAISTPHDAAVVMLADVTGLLGQLSALSDRAAKTTMAATVAGIPDQFASVLPWLAPLTDAVAQHRARRAVRLR</sequence>
<dbReference type="Proteomes" id="UP000612899">
    <property type="component" value="Unassembled WGS sequence"/>
</dbReference>
<name>A0A8J3VKS6_9ACTN</name>
<dbReference type="EMBL" id="BONY01000083">
    <property type="protein sequence ID" value="GIH10075.1"/>
    <property type="molecule type" value="Genomic_DNA"/>
</dbReference>
<keyword evidence="4" id="KW-0472">Membrane</keyword>
<gene>
    <name evidence="5" type="ORF">Rhe02_81420</name>
</gene>
<dbReference type="RefSeq" id="WP_203913795.1">
    <property type="nucleotide sequence ID" value="NZ_BONY01000083.1"/>
</dbReference>
<dbReference type="InterPro" id="IPR008628">
    <property type="entry name" value="GPP34-like"/>
</dbReference>
<reference evidence="5" key="1">
    <citation type="submission" date="2021-01" db="EMBL/GenBank/DDBJ databases">
        <title>Whole genome shotgun sequence of Rhizocola hellebori NBRC 109834.</title>
        <authorList>
            <person name="Komaki H."/>
            <person name="Tamura T."/>
        </authorList>
    </citation>
    <scope>NUCLEOTIDE SEQUENCE</scope>
    <source>
        <strain evidence="5">NBRC 109834</strain>
    </source>
</reference>
<evidence type="ECO:0000313" key="6">
    <source>
        <dbReference type="Proteomes" id="UP000612899"/>
    </source>
</evidence>
<dbReference type="AlphaFoldDB" id="A0A8J3VKS6"/>
<organism evidence="5 6">
    <name type="scientific">Rhizocola hellebori</name>
    <dbReference type="NCBI Taxonomy" id="1392758"/>
    <lineage>
        <taxon>Bacteria</taxon>
        <taxon>Bacillati</taxon>
        <taxon>Actinomycetota</taxon>
        <taxon>Actinomycetes</taxon>
        <taxon>Micromonosporales</taxon>
        <taxon>Micromonosporaceae</taxon>
        <taxon>Rhizocola</taxon>
    </lineage>
</organism>
<dbReference type="GO" id="GO:0070273">
    <property type="term" value="F:phosphatidylinositol-4-phosphate binding"/>
    <property type="evidence" value="ECO:0007669"/>
    <property type="project" value="InterPro"/>
</dbReference>
<keyword evidence="6" id="KW-1185">Reference proteome</keyword>
<protein>
    <recommendedName>
        <fullName evidence="7">GPP34 family phosphoprotein</fullName>
    </recommendedName>
</protein>
<keyword evidence="2" id="KW-0333">Golgi apparatus</keyword>
<dbReference type="Pfam" id="PF05719">
    <property type="entry name" value="GPP34"/>
    <property type="match status" value="1"/>
</dbReference>
<keyword evidence="3" id="KW-0446">Lipid-binding</keyword>
<evidence type="ECO:0000256" key="4">
    <source>
        <dbReference type="ARBA" id="ARBA00023136"/>
    </source>
</evidence>
<comment type="subcellular location">
    <subcellularLocation>
        <location evidence="1">Golgi apparatus membrane</location>
        <topology evidence="1">Peripheral membrane protein</topology>
        <orientation evidence="1">Cytoplasmic side</orientation>
    </subcellularLocation>
</comment>
<comment type="caution">
    <text evidence="5">The sequence shown here is derived from an EMBL/GenBank/DDBJ whole genome shotgun (WGS) entry which is preliminary data.</text>
</comment>
<evidence type="ECO:0000256" key="1">
    <source>
        <dbReference type="ARBA" id="ARBA00004255"/>
    </source>
</evidence>
<evidence type="ECO:0000256" key="2">
    <source>
        <dbReference type="ARBA" id="ARBA00023034"/>
    </source>
</evidence>
<evidence type="ECO:0008006" key="7">
    <source>
        <dbReference type="Google" id="ProtNLM"/>
    </source>
</evidence>
<accession>A0A8J3VKS6</accession>
<dbReference type="GO" id="GO:0012505">
    <property type="term" value="C:endomembrane system"/>
    <property type="evidence" value="ECO:0007669"/>
    <property type="project" value="UniProtKB-ARBA"/>
</dbReference>
<proteinExistence type="predicted"/>
<dbReference type="InterPro" id="IPR038261">
    <property type="entry name" value="GPP34-like_sf"/>
</dbReference>